<dbReference type="Pfam" id="PF02852">
    <property type="entry name" value="Pyr_redox_dim"/>
    <property type="match status" value="1"/>
</dbReference>
<dbReference type="eggNOG" id="COG0446">
    <property type="taxonomic scope" value="Bacteria"/>
</dbReference>
<comment type="cofactor">
    <cofactor evidence="1">
        <name>FAD</name>
        <dbReference type="ChEBI" id="CHEBI:57692"/>
    </cofactor>
</comment>
<dbReference type="InterPro" id="IPR001763">
    <property type="entry name" value="Rhodanese-like_dom"/>
</dbReference>
<dbReference type="InterPro" id="IPR050260">
    <property type="entry name" value="FAD-bd_OxRdtase"/>
</dbReference>
<dbReference type="InterPro" id="IPR023753">
    <property type="entry name" value="FAD/NAD-binding_dom"/>
</dbReference>
<keyword evidence="3" id="KW-0285">Flavoprotein</keyword>
<comment type="caution">
    <text evidence="9">The sequence shown here is derived from an EMBL/GenBank/DDBJ whole genome shotgun (WGS) entry which is preliminary data.</text>
</comment>
<evidence type="ECO:0000256" key="3">
    <source>
        <dbReference type="ARBA" id="ARBA00022630"/>
    </source>
</evidence>
<accession>A0A0B0HCJ6</accession>
<dbReference type="PRINTS" id="PR00411">
    <property type="entry name" value="PNDRDTASEI"/>
</dbReference>
<gene>
    <name evidence="9" type="ORF">JV46_18140</name>
</gene>
<dbReference type="SUPFAM" id="SSF55424">
    <property type="entry name" value="FAD/NAD-linked reductases, dimerisation (C-terminal) domain"/>
    <property type="match status" value="1"/>
</dbReference>
<evidence type="ECO:0000313" key="10">
    <source>
        <dbReference type="Proteomes" id="UP000030856"/>
    </source>
</evidence>
<dbReference type="GO" id="GO:0016491">
    <property type="term" value="F:oxidoreductase activity"/>
    <property type="evidence" value="ECO:0007669"/>
    <property type="project" value="UniProtKB-KW"/>
</dbReference>
<dbReference type="SMART" id="SM00100">
    <property type="entry name" value="cNMP"/>
    <property type="match status" value="1"/>
</dbReference>
<dbReference type="InterPro" id="IPR000595">
    <property type="entry name" value="cNMP-bd_dom"/>
</dbReference>
<dbReference type="Pfam" id="PF07992">
    <property type="entry name" value="Pyr_redox_2"/>
    <property type="match status" value="1"/>
</dbReference>
<keyword evidence="5" id="KW-0560">Oxidoreductase</keyword>
<dbReference type="Gene3D" id="2.60.120.10">
    <property type="entry name" value="Jelly Rolls"/>
    <property type="match status" value="1"/>
</dbReference>
<feature type="domain" description="Cyclic nucleotide-binding" evidence="7">
    <location>
        <begin position="593"/>
        <end position="697"/>
    </location>
</feature>
<dbReference type="PANTHER" id="PTHR43429:SF1">
    <property type="entry name" value="NAD(P)H SULFUR OXIDOREDUCTASE (COA-DEPENDENT)"/>
    <property type="match status" value="1"/>
</dbReference>
<dbReference type="CDD" id="cd00158">
    <property type="entry name" value="RHOD"/>
    <property type="match status" value="1"/>
</dbReference>
<dbReference type="SUPFAM" id="SSF51905">
    <property type="entry name" value="FAD/NAD(P)-binding domain"/>
    <property type="match status" value="1"/>
</dbReference>
<dbReference type="SMART" id="SM00450">
    <property type="entry name" value="RHOD"/>
    <property type="match status" value="2"/>
</dbReference>
<evidence type="ECO:0000256" key="1">
    <source>
        <dbReference type="ARBA" id="ARBA00001974"/>
    </source>
</evidence>
<evidence type="ECO:0000256" key="6">
    <source>
        <dbReference type="ARBA" id="ARBA00023284"/>
    </source>
</evidence>
<dbReference type="AlphaFoldDB" id="A0A0B0HCJ6"/>
<dbReference type="PROSITE" id="PS50042">
    <property type="entry name" value="CNMP_BINDING_3"/>
    <property type="match status" value="1"/>
</dbReference>
<dbReference type="OrthoDB" id="9800607at2"/>
<comment type="similarity">
    <text evidence="2">Belongs to the class-III pyridine nucleotide-disulfide oxidoreductase family.</text>
</comment>
<dbReference type="SUPFAM" id="SSF51206">
    <property type="entry name" value="cAMP-binding domain-like"/>
    <property type="match status" value="1"/>
</dbReference>
<dbReference type="SUPFAM" id="SSF52821">
    <property type="entry name" value="Rhodanese/Cell cycle control phosphatase"/>
    <property type="match status" value="2"/>
</dbReference>
<keyword evidence="10" id="KW-1185">Reference proteome</keyword>
<dbReference type="PANTHER" id="PTHR43429">
    <property type="entry name" value="PYRIDINE NUCLEOTIDE-DISULFIDE OXIDOREDUCTASE DOMAIN-CONTAINING"/>
    <property type="match status" value="1"/>
</dbReference>
<dbReference type="Pfam" id="PF00027">
    <property type="entry name" value="cNMP_binding"/>
    <property type="match status" value="1"/>
</dbReference>
<dbReference type="PROSITE" id="PS50206">
    <property type="entry name" value="RHODANESE_3"/>
    <property type="match status" value="2"/>
</dbReference>
<dbReference type="STRING" id="2340.JV46_18140"/>
<feature type="domain" description="Rhodanese" evidence="8">
    <location>
        <begin position="463"/>
        <end position="548"/>
    </location>
</feature>
<dbReference type="EMBL" id="JRAA01000001">
    <property type="protein sequence ID" value="KHF25614.1"/>
    <property type="molecule type" value="Genomic_DNA"/>
</dbReference>
<organism evidence="9 10">
    <name type="scientific">Solemya velum gill symbiont</name>
    <dbReference type="NCBI Taxonomy" id="2340"/>
    <lineage>
        <taxon>Bacteria</taxon>
        <taxon>Pseudomonadati</taxon>
        <taxon>Pseudomonadota</taxon>
        <taxon>Gammaproteobacteria</taxon>
        <taxon>sulfur-oxidizing symbionts</taxon>
    </lineage>
</organism>
<dbReference type="Pfam" id="PF00581">
    <property type="entry name" value="Rhodanese"/>
    <property type="match status" value="2"/>
</dbReference>
<dbReference type="CDD" id="cd00038">
    <property type="entry name" value="CAP_ED"/>
    <property type="match status" value="1"/>
</dbReference>
<dbReference type="InterPro" id="IPR004099">
    <property type="entry name" value="Pyr_nucl-diS_OxRdtase_dimer"/>
</dbReference>
<dbReference type="InterPro" id="IPR014710">
    <property type="entry name" value="RmlC-like_jellyroll"/>
</dbReference>
<evidence type="ECO:0000256" key="2">
    <source>
        <dbReference type="ARBA" id="ARBA00009130"/>
    </source>
</evidence>
<reference evidence="9 10" key="1">
    <citation type="journal article" date="2014" name="BMC Genomics">
        <title>The genome of the intracellular bacterium of the coastal bivalve, Solemya velum: a blueprint for thriving in and out of symbiosis.</title>
        <authorList>
            <person name="Dmytrenko O."/>
            <person name="Russell S.L."/>
            <person name="Loo W.T."/>
            <person name="Fontanez K.M."/>
            <person name="Liao L."/>
            <person name="Roeselers G."/>
            <person name="Sharma R."/>
            <person name="Stewart F.J."/>
            <person name="Newton I.L."/>
            <person name="Woyke T."/>
            <person name="Wu D."/>
            <person name="Lang J.M."/>
            <person name="Eisen J.A."/>
            <person name="Cavanaugh C.M."/>
        </authorList>
    </citation>
    <scope>NUCLEOTIDE SEQUENCE [LARGE SCALE GENOMIC DNA]</scope>
    <source>
        <strain evidence="9 10">WH</strain>
    </source>
</reference>
<evidence type="ECO:0000256" key="4">
    <source>
        <dbReference type="ARBA" id="ARBA00022827"/>
    </source>
</evidence>
<dbReference type="InterPro" id="IPR036873">
    <property type="entry name" value="Rhodanese-like_dom_sf"/>
</dbReference>
<keyword evidence="6" id="KW-0676">Redox-active center</keyword>
<evidence type="ECO:0000259" key="7">
    <source>
        <dbReference type="PROSITE" id="PS50042"/>
    </source>
</evidence>
<name>A0A0B0HCJ6_SOVGS</name>
<dbReference type="InterPro" id="IPR018490">
    <property type="entry name" value="cNMP-bd_dom_sf"/>
</dbReference>
<dbReference type="eggNOG" id="COG0607">
    <property type="taxonomic scope" value="Bacteria"/>
</dbReference>
<proteinExistence type="inferred from homology"/>
<evidence type="ECO:0000313" key="9">
    <source>
        <dbReference type="EMBL" id="KHF25614.1"/>
    </source>
</evidence>
<dbReference type="PATRIC" id="fig|2340.3.peg.135"/>
<dbReference type="Proteomes" id="UP000030856">
    <property type="component" value="Unassembled WGS sequence"/>
</dbReference>
<dbReference type="InterPro" id="IPR016156">
    <property type="entry name" value="FAD/NAD-linked_Rdtase_dimer_sf"/>
</dbReference>
<sequence>MKKVIIIGGVAGGASCATRLRRHNEEVDILLLERGPYVSFANCGLPYYIGDVIKNEEDLFLANVELFKERFRIDARINSEVTDVDPDSKTVTVRNLESGESYSEEYDELVLAPGARPVRPPLPGIDVDGIFSLRSVPDSNQIKQWIHDRNVKRAVIIGGGFIGIEMVENLVELGIHTTLVERNPQILPPLDPEMTVPLRTALHQHGVAVYLGESVNGFERAGELTTVKTESGKSFQAELVILAIGVMPENELAKSAGLTLGPRGHIIVDKNLRTSDSHIYAIGDCIEVKNIVSGSKTALALAGPANRQGRIVADMLAGRGRFFRGVQGTAVCGLFNQTAAMTGLNEKSLKEQVRIEYSVVYAHPTNHVGYYPGAAPIQFKLIYVKSDGRVLGAQAVGEAGVERRIDVISMAIQMHATVFDLEESELCYAPQYGAAKDPVNVIGMIAANEMRGDLSITHWNKMGSGGAVVLDVRDANEVAAHALPIAVHIPLNDIRDRQDELPKDSEIHVSCAVGSRAYNAVRLLRNLGFQANLLSGGEKTFEHLRSCASDDAVSMEHKDRMDFLLSWEVMRDTLTGENEDVEQVLAILKNPKVFYRLPLGNIVKAIRRMESVDVKSGEAVMNQGDTGDFFYIIRKGTAEVWQQGLYDNEQKLVAKLETGDHFGEEALVTGGARNASVKMTSNGNLLRLNREDFQELITQQTIEEVDIDKAHQLLSQGCKMLDVRYQEEYEESHVPGVQLIPLPELRNRLDELEPDTQYIASCLSGKRSAVAAMILKQHGFNVLVLEHGLRDWPYEMVSEF</sequence>
<evidence type="ECO:0000259" key="8">
    <source>
        <dbReference type="PROSITE" id="PS50206"/>
    </source>
</evidence>
<protein>
    <submittedName>
        <fullName evidence="9">Putative NAD(FAD)-dependent dehydrogenase</fullName>
    </submittedName>
</protein>
<dbReference type="Gene3D" id="3.40.250.10">
    <property type="entry name" value="Rhodanese-like domain"/>
    <property type="match status" value="2"/>
</dbReference>
<evidence type="ECO:0000256" key="5">
    <source>
        <dbReference type="ARBA" id="ARBA00023002"/>
    </source>
</evidence>
<dbReference type="Gene3D" id="3.50.50.60">
    <property type="entry name" value="FAD/NAD(P)-binding domain"/>
    <property type="match status" value="2"/>
</dbReference>
<dbReference type="InterPro" id="IPR036188">
    <property type="entry name" value="FAD/NAD-bd_sf"/>
</dbReference>
<dbReference type="RefSeq" id="WP_080748960.1">
    <property type="nucleotide sequence ID" value="NZ_JRAA01000001.1"/>
</dbReference>
<keyword evidence="4" id="KW-0274">FAD</keyword>
<dbReference type="PRINTS" id="PR00368">
    <property type="entry name" value="FADPNR"/>
</dbReference>
<feature type="domain" description="Rhodanese" evidence="8">
    <location>
        <begin position="714"/>
        <end position="798"/>
    </location>
</feature>
<dbReference type="PROSITE" id="PS51257">
    <property type="entry name" value="PROKAR_LIPOPROTEIN"/>
    <property type="match status" value="1"/>
</dbReference>